<feature type="domain" description="SD-repeat containing protein B" evidence="5">
    <location>
        <begin position="593"/>
        <end position="665"/>
    </location>
</feature>
<reference evidence="7" key="1">
    <citation type="submission" date="2018-06" db="EMBL/GenBank/DDBJ databases">
        <authorList>
            <person name="Helene L.C."/>
            <person name="Dall'Agnol R."/>
            <person name="Delamuta J.R."/>
            <person name="Hungria M."/>
        </authorList>
    </citation>
    <scope>NUCLEOTIDE SEQUENCE [LARGE SCALE GENOMIC DNA]</scope>
    <source>
        <strain evidence="7">AC99b</strain>
    </source>
</reference>
<keyword evidence="3" id="KW-0732">Signal</keyword>
<evidence type="ECO:0000313" key="7">
    <source>
        <dbReference type="Proteomes" id="UP000251558"/>
    </source>
</evidence>
<organism evidence="6 7">
    <name type="scientific">Mesorhizobium hawassense</name>
    <dbReference type="NCBI Taxonomy" id="1209954"/>
    <lineage>
        <taxon>Bacteria</taxon>
        <taxon>Pseudomonadati</taxon>
        <taxon>Pseudomonadota</taxon>
        <taxon>Alphaproteobacteria</taxon>
        <taxon>Hyphomicrobiales</taxon>
        <taxon>Phyllobacteriaceae</taxon>
        <taxon>Mesorhizobium</taxon>
    </lineage>
</organism>
<dbReference type="InterPro" id="IPR013783">
    <property type="entry name" value="Ig-like_fold"/>
</dbReference>
<protein>
    <recommendedName>
        <fullName evidence="5">SD-repeat containing protein B domain-containing protein</fullName>
    </recommendedName>
</protein>
<dbReference type="InterPro" id="IPR033764">
    <property type="entry name" value="Sdr_B"/>
</dbReference>
<evidence type="ECO:0000259" key="5">
    <source>
        <dbReference type="Pfam" id="PF17210"/>
    </source>
</evidence>
<sequence length="1190" mass="125311">MATGDITDNLTGDPLTTSTTTESTSSNPLPPLAVSLDQADLDYAPGETVGITATDVADGGSLSFLVAHRSAGADGILGTADDVLTYDLTGTGTPWTVTDGGVGDLDGVVNGSIQTSWYVNGDAANQAFTLTATDQASGQVSTVNFTDAATLVDLTFKTSVTINGAIFSSSDVATGAGTGLLDPFVRIQNNGTEQGYNTDDNVKVLDDTQKGGSQYVHSLNIADIPIQYVNGVGYYRFDLDINESNTSAAQNLSLDTLQIWQATAGNLSNYAPGANPDQGTGAFPVADGATMIYNMDQGGDKFVGLNGELQPGSGNTTDMSFLIPVASFDPTKPFIYLYSGFGYQAGTFQGQTESAPSTWTADSGFEEWNRQIGQVIDGHKFNDLNADHVWEAGEPALAGWKIYLDVNNNNTWDAGEPFTFTDANGYYKFTVTPGTYTVREVQQAGWSQDAPNNAQGEYNITVVAGADSHNNDFGNFQLASISGHKYLDADGSLATTGDRTVVSGWTITLYNDANHNNIADAGEQVAQTTTDANGLYQFTGLLPGDYLIKEQDQAGWTHVSPVQINQNNVTSGQNLTNQDFINTQLGSISGHKYVDADGNLATTGDETGVSNWTITLYNDANHNNVADAGEQVAQTTTDGTGAYQFTGLAPGDYIIKEEDKAGWTHLSPVQINQNSLTGGQDLTNQDFINFKLFEVSGHKFEDVNGDDGTPGHTSDDKAWAGVTIFIDANNNQTLDLGELSTTTDANGFWQFTGLDASYAGDKVYEVLPGGSVQTLGQAGYTITGTSGTNQDDLDFANFKLFEISGHKFEDVNGDDGTPGHTSDDKAWAGVTIFIDANNNQTLDLGELSTTTDANGFWQFTGLDASYAGDKVYEVLPGGSVQTLGQAGYTITGTSGTNQDDLDFANFKFFSVSGTKYEDLTGDGKTADDIPWSHDPVTIYIDENGNHVFDAGDLSTTTGAGGAWSIGGLTLADVGKSIYEVVPAGSQQTGILVQTVDNPGSGGVDTGNDFTNFLPPAGQGLTPGFWKNHIDILNQELGEFHSGWTSKTSFETIFGFQNLSKIPGTPSIADALGAHGGGVNHLERSSAAAFLSAAVTAVPDGPGGKPELNFSFSASTSSNPAIISILNLIDANHDHTLQPGEVTAAVRDVLNDTGAPTNNFGLTGQPGIDDVANAFDAMNNQPHPDASVFLI</sequence>
<name>A0A330HPA1_9HYPH</name>
<dbReference type="GO" id="GO:0005576">
    <property type="term" value="C:extracellular region"/>
    <property type="evidence" value="ECO:0007669"/>
    <property type="project" value="UniProtKB-SubCell"/>
</dbReference>
<dbReference type="PANTHER" id="PTHR23303">
    <property type="entry name" value="CARBOXYPEPTIDASE REGULATORY REGION-CONTAINING"/>
    <property type="match status" value="1"/>
</dbReference>
<dbReference type="OrthoDB" id="8060685at2"/>
<comment type="caution">
    <text evidence="6">The sequence shown here is derived from an EMBL/GenBank/DDBJ whole genome shotgun (WGS) entry which is preliminary data.</text>
</comment>
<evidence type="ECO:0000256" key="3">
    <source>
        <dbReference type="ARBA" id="ARBA00022729"/>
    </source>
</evidence>
<dbReference type="AlphaFoldDB" id="A0A330HPA1"/>
<dbReference type="EMBL" id="QMBP01000005">
    <property type="protein sequence ID" value="RAZ90526.1"/>
    <property type="molecule type" value="Genomic_DNA"/>
</dbReference>
<reference evidence="6 7" key="2">
    <citation type="submission" date="2018-07" db="EMBL/GenBank/DDBJ databases">
        <title>Diversity of Mesorhizobium strains in Brazil.</title>
        <authorList>
            <person name="Helene L.C.F."/>
            <person name="Dall'Agnol R."/>
            <person name="Delamuta J.R.M."/>
            <person name="Hungria M."/>
        </authorList>
    </citation>
    <scope>NUCLEOTIDE SEQUENCE [LARGE SCALE GENOMIC DNA]</scope>
    <source>
        <strain evidence="6 7">AC99b</strain>
    </source>
</reference>
<dbReference type="PROSITE" id="PS00018">
    <property type="entry name" value="EF_HAND_1"/>
    <property type="match status" value="1"/>
</dbReference>
<dbReference type="Pfam" id="PF17210">
    <property type="entry name" value="SdrD_B"/>
    <property type="match status" value="2"/>
</dbReference>
<comment type="subcellular location">
    <subcellularLocation>
        <location evidence="1">Secreted</location>
    </subcellularLocation>
</comment>
<evidence type="ECO:0000256" key="4">
    <source>
        <dbReference type="SAM" id="MobiDB-lite"/>
    </source>
</evidence>
<feature type="domain" description="SD-repeat containing protein B" evidence="5">
    <location>
        <begin position="500"/>
        <end position="588"/>
    </location>
</feature>
<keyword evidence="2" id="KW-0964">Secreted</keyword>
<evidence type="ECO:0000313" key="6">
    <source>
        <dbReference type="EMBL" id="RAZ90526.1"/>
    </source>
</evidence>
<evidence type="ECO:0000256" key="1">
    <source>
        <dbReference type="ARBA" id="ARBA00004613"/>
    </source>
</evidence>
<dbReference type="SUPFAM" id="SSF117074">
    <property type="entry name" value="Hypothetical protein PA1324"/>
    <property type="match status" value="4"/>
</dbReference>
<proteinExistence type="predicted"/>
<feature type="compositionally biased region" description="Low complexity" evidence="4">
    <location>
        <begin position="10"/>
        <end position="27"/>
    </location>
</feature>
<dbReference type="Gene3D" id="2.60.40.10">
    <property type="entry name" value="Immunoglobulins"/>
    <property type="match status" value="5"/>
</dbReference>
<dbReference type="RefSeq" id="WP_112097930.1">
    <property type="nucleotide sequence ID" value="NZ_QMBP01000005.1"/>
</dbReference>
<evidence type="ECO:0000256" key="2">
    <source>
        <dbReference type="ARBA" id="ARBA00022525"/>
    </source>
</evidence>
<gene>
    <name evidence="6" type="ORF">DPM33_13540</name>
</gene>
<dbReference type="Proteomes" id="UP000251558">
    <property type="component" value="Unassembled WGS sequence"/>
</dbReference>
<dbReference type="InterPro" id="IPR051417">
    <property type="entry name" value="SDr/BOS_complex"/>
</dbReference>
<keyword evidence="7" id="KW-1185">Reference proteome</keyword>
<feature type="region of interest" description="Disordered" evidence="4">
    <location>
        <begin position="1"/>
        <end position="30"/>
    </location>
</feature>
<accession>A0A330HPA1</accession>
<dbReference type="InterPro" id="IPR018247">
    <property type="entry name" value="EF_Hand_1_Ca_BS"/>
</dbReference>